<keyword evidence="1" id="KW-0732">Signal</keyword>
<dbReference type="NCBIfam" id="TIGR04088">
    <property type="entry name" value="cognate_SipW"/>
    <property type="match status" value="1"/>
</dbReference>
<dbReference type="InterPro" id="IPR023833">
    <property type="entry name" value="Signal_pept_SipW-depend-type"/>
</dbReference>
<reference evidence="2 3" key="1">
    <citation type="journal article" date="2016" name="Nat. Commun.">
        <title>Thousands of microbial genomes shed light on interconnected biogeochemical processes in an aquifer system.</title>
        <authorList>
            <person name="Anantharaman K."/>
            <person name="Brown C.T."/>
            <person name="Hug L.A."/>
            <person name="Sharon I."/>
            <person name="Castelle C.J."/>
            <person name="Probst A.J."/>
            <person name="Thomas B.C."/>
            <person name="Singh A."/>
            <person name="Wilkins M.J."/>
            <person name="Karaoz U."/>
            <person name="Brodie E.L."/>
            <person name="Williams K.H."/>
            <person name="Hubbard S.S."/>
            <person name="Banfield J.F."/>
        </authorList>
    </citation>
    <scope>NUCLEOTIDE SEQUENCE [LARGE SCALE GENOMIC DNA]</scope>
</reference>
<dbReference type="EMBL" id="MHQK01000042">
    <property type="protein sequence ID" value="OHA00977.1"/>
    <property type="molecule type" value="Genomic_DNA"/>
</dbReference>
<feature type="signal peptide" evidence="1">
    <location>
        <begin position="1"/>
        <end position="26"/>
    </location>
</feature>
<organism evidence="2 3">
    <name type="scientific">Candidatus Sungbacteria bacterium RIFCSPHIGHO2_02_FULL_49_20</name>
    <dbReference type="NCBI Taxonomy" id="1802272"/>
    <lineage>
        <taxon>Bacteria</taxon>
        <taxon>Candidatus Sungiibacteriota</taxon>
    </lineage>
</organism>
<proteinExistence type="predicted"/>
<evidence type="ECO:0000256" key="1">
    <source>
        <dbReference type="SAM" id="SignalP"/>
    </source>
</evidence>
<dbReference type="Proteomes" id="UP000178710">
    <property type="component" value="Unassembled WGS sequence"/>
</dbReference>
<name>A0A1G2KNG7_9BACT</name>
<evidence type="ECO:0000313" key="2">
    <source>
        <dbReference type="EMBL" id="OHA00977.1"/>
    </source>
</evidence>
<feature type="chain" id="PRO_5009583418" description="SipW-cognate class signal peptide" evidence="1">
    <location>
        <begin position="27"/>
        <end position="288"/>
    </location>
</feature>
<evidence type="ECO:0000313" key="3">
    <source>
        <dbReference type="Proteomes" id="UP000178710"/>
    </source>
</evidence>
<comment type="caution">
    <text evidence="2">The sequence shown here is derived from an EMBL/GenBank/DDBJ whole genome shotgun (WGS) entry which is preliminary data.</text>
</comment>
<gene>
    <name evidence="2" type="ORF">A3C12_03390</name>
</gene>
<protein>
    <recommendedName>
        <fullName evidence="4">SipW-cognate class signal peptide</fullName>
    </recommendedName>
</protein>
<sequence length="288" mass="31096">MKKIILSLSVVAAVAVVVVGATTAFFSDTETSTGNTFTAGAIDLKIDFDGYFNKRADRVPNAGSWDEQDLVAGMKFFNFTDLKPGDFGEGTISLHVYDNDAWGRMLIEGVVDSGNTCVDPETEASADADCIGRPVGTPEADGELRENLKFSACLDWGGTPGFQNILANGTSNTAFHDQEEGDNICQTNEPMVITEGTIDQNGETHEFWPALAALWIQNCTDFNVAGANNYGECQGIAQDGRLVGSTTYYLAVNWNLPYATGNEAQSDTLQSTIKFQAVQHRNNPSQTF</sequence>
<evidence type="ECO:0008006" key="4">
    <source>
        <dbReference type="Google" id="ProtNLM"/>
    </source>
</evidence>
<dbReference type="InterPro" id="IPR022121">
    <property type="entry name" value="Peptidase_M73_camelysin"/>
</dbReference>
<dbReference type="Pfam" id="PF12389">
    <property type="entry name" value="Peptidase_M73"/>
    <property type="match status" value="1"/>
</dbReference>
<dbReference type="AlphaFoldDB" id="A0A1G2KNG7"/>
<accession>A0A1G2KNG7</accession>